<name>A0AAV7QPE7_PLEWA</name>
<feature type="compositionally biased region" description="Polar residues" evidence="1">
    <location>
        <begin position="246"/>
        <end position="255"/>
    </location>
</feature>
<evidence type="ECO:0000313" key="3">
    <source>
        <dbReference type="Proteomes" id="UP001066276"/>
    </source>
</evidence>
<evidence type="ECO:0000313" key="2">
    <source>
        <dbReference type="EMBL" id="KAJ1142381.1"/>
    </source>
</evidence>
<dbReference type="EMBL" id="JANPWB010000010">
    <property type="protein sequence ID" value="KAJ1142381.1"/>
    <property type="molecule type" value="Genomic_DNA"/>
</dbReference>
<protein>
    <submittedName>
        <fullName evidence="2">Uncharacterized protein</fullName>
    </submittedName>
</protein>
<accession>A0AAV7QPE7</accession>
<dbReference type="AlphaFoldDB" id="A0AAV7QPE7"/>
<reference evidence="2" key="1">
    <citation type="journal article" date="2022" name="bioRxiv">
        <title>Sequencing and chromosome-scale assembly of the giantPleurodeles waltlgenome.</title>
        <authorList>
            <person name="Brown T."/>
            <person name="Elewa A."/>
            <person name="Iarovenko S."/>
            <person name="Subramanian E."/>
            <person name="Araus A.J."/>
            <person name="Petzold A."/>
            <person name="Susuki M."/>
            <person name="Suzuki K.-i.T."/>
            <person name="Hayashi T."/>
            <person name="Toyoda A."/>
            <person name="Oliveira C."/>
            <person name="Osipova E."/>
            <person name="Leigh N.D."/>
            <person name="Simon A."/>
            <person name="Yun M.H."/>
        </authorList>
    </citation>
    <scope>NUCLEOTIDE SEQUENCE</scope>
    <source>
        <strain evidence="2">20211129_DDA</strain>
        <tissue evidence="2">Liver</tissue>
    </source>
</reference>
<keyword evidence="3" id="KW-1185">Reference proteome</keyword>
<proteinExistence type="predicted"/>
<sequence length="255" mass="28845">MCTAQLGERLGAKAEQRGAARHPRPWLERSWWLGPANPQGPLLMPLVVRAHQRTDATKDALCALCTSEEALGVRTGLDPYIKHWRCCFASGELEEGAAPTMMQDTMKKILGAIEDIKLTLRQEIRKVSSELNHLRTYHHKLANREEATETSLEELQPAHRALRAQVTCLSERNQVLERRAEDVEGCSRRNNKQIVGMPEGIEGTDTVAYLETWLRTIMNERPLTPWRESTESRLVGQSREDRPTDSSKASTLSRP</sequence>
<feature type="region of interest" description="Disordered" evidence="1">
    <location>
        <begin position="225"/>
        <end position="255"/>
    </location>
</feature>
<comment type="caution">
    <text evidence="2">The sequence shown here is derived from an EMBL/GenBank/DDBJ whole genome shotgun (WGS) entry which is preliminary data.</text>
</comment>
<feature type="region of interest" description="Disordered" evidence="1">
    <location>
        <begin position="1"/>
        <end position="21"/>
    </location>
</feature>
<gene>
    <name evidence="2" type="ORF">NDU88_008707</name>
</gene>
<organism evidence="2 3">
    <name type="scientific">Pleurodeles waltl</name>
    <name type="common">Iberian ribbed newt</name>
    <dbReference type="NCBI Taxonomy" id="8319"/>
    <lineage>
        <taxon>Eukaryota</taxon>
        <taxon>Metazoa</taxon>
        <taxon>Chordata</taxon>
        <taxon>Craniata</taxon>
        <taxon>Vertebrata</taxon>
        <taxon>Euteleostomi</taxon>
        <taxon>Amphibia</taxon>
        <taxon>Batrachia</taxon>
        <taxon>Caudata</taxon>
        <taxon>Salamandroidea</taxon>
        <taxon>Salamandridae</taxon>
        <taxon>Pleurodelinae</taxon>
        <taxon>Pleurodeles</taxon>
    </lineage>
</organism>
<evidence type="ECO:0000256" key="1">
    <source>
        <dbReference type="SAM" id="MobiDB-lite"/>
    </source>
</evidence>
<dbReference type="Proteomes" id="UP001066276">
    <property type="component" value="Chromosome 6"/>
</dbReference>